<evidence type="ECO:0000256" key="2">
    <source>
        <dbReference type="ARBA" id="ARBA00005995"/>
    </source>
</evidence>
<dbReference type="Gene3D" id="3.50.50.60">
    <property type="entry name" value="FAD/NAD(P)-binding domain"/>
    <property type="match status" value="1"/>
</dbReference>
<dbReference type="PANTHER" id="PTHR43563:SF1">
    <property type="entry name" value="AMINE OXIDASE [FLAVIN-CONTAINING] B"/>
    <property type="match status" value="1"/>
</dbReference>
<dbReference type="InterPro" id="IPR036188">
    <property type="entry name" value="FAD/NAD-bd_sf"/>
</dbReference>
<dbReference type="PANTHER" id="PTHR43563">
    <property type="entry name" value="AMINE OXIDASE"/>
    <property type="match status" value="1"/>
</dbReference>
<evidence type="ECO:0000259" key="5">
    <source>
        <dbReference type="Pfam" id="PF01593"/>
    </source>
</evidence>
<comment type="similarity">
    <text evidence="2">Belongs to the flavin monoamine oxidase family.</text>
</comment>
<dbReference type="Gene3D" id="1.10.405.10">
    <property type="entry name" value="Guanine Nucleotide Dissociation Inhibitor, domain 1"/>
    <property type="match status" value="1"/>
</dbReference>
<evidence type="ECO:0000313" key="6">
    <source>
        <dbReference type="EMBL" id="BBX45226.1"/>
    </source>
</evidence>
<name>A0A7I7KU61_9MYCO</name>
<dbReference type="InterPro" id="IPR002937">
    <property type="entry name" value="Amino_oxidase"/>
</dbReference>
<evidence type="ECO:0000256" key="3">
    <source>
        <dbReference type="ARBA" id="ARBA00023002"/>
    </source>
</evidence>
<keyword evidence="3" id="KW-0560">Oxidoreductase</keyword>
<proteinExistence type="inferred from homology"/>
<feature type="binding site" evidence="4">
    <location>
        <position position="407"/>
    </location>
    <ligand>
        <name>FAD</name>
        <dbReference type="ChEBI" id="CHEBI:57692"/>
    </ligand>
</feature>
<dbReference type="GO" id="GO:0016491">
    <property type="term" value="F:oxidoreductase activity"/>
    <property type="evidence" value="ECO:0007669"/>
    <property type="project" value="UniProtKB-KW"/>
</dbReference>
<dbReference type="SUPFAM" id="SSF54373">
    <property type="entry name" value="FAD-linked reductases, C-terminal domain"/>
    <property type="match status" value="1"/>
</dbReference>
<evidence type="ECO:0000256" key="4">
    <source>
        <dbReference type="PIRSR" id="PIRSR601613-1"/>
    </source>
</evidence>
<evidence type="ECO:0000256" key="1">
    <source>
        <dbReference type="ARBA" id="ARBA00001974"/>
    </source>
</evidence>
<dbReference type="InterPro" id="IPR001613">
    <property type="entry name" value="Flavin_amine_oxidase"/>
</dbReference>
<comment type="cofactor">
    <cofactor evidence="1">
        <name>FAD</name>
        <dbReference type="ChEBI" id="CHEBI:57692"/>
    </cofactor>
</comment>
<dbReference type="Proteomes" id="UP000465866">
    <property type="component" value="Chromosome"/>
</dbReference>
<reference evidence="6 7" key="1">
    <citation type="journal article" date="2019" name="Emerg. Microbes Infect.">
        <title>Comprehensive subspecies identification of 175 nontuberculous mycobacteria species based on 7547 genomic profiles.</title>
        <authorList>
            <person name="Matsumoto Y."/>
            <person name="Kinjo T."/>
            <person name="Motooka D."/>
            <person name="Nabeya D."/>
            <person name="Jung N."/>
            <person name="Uechi K."/>
            <person name="Horii T."/>
            <person name="Iida T."/>
            <person name="Fujita J."/>
            <person name="Nakamura S."/>
        </authorList>
    </citation>
    <scope>NUCLEOTIDE SEQUENCE [LARGE SCALE GENOMIC DNA]</scope>
    <source>
        <strain evidence="6 7">JCM 12404</strain>
    </source>
</reference>
<feature type="binding site" evidence="4">
    <location>
        <position position="2"/>
    </location>
    <ligand>
        <name>FAD</name>
        <dbReference type="ChEBI" id="CHEBI:57692"/>
    </ligand>
</feature>
<dbReference type="InterPro" id="IPR050703">
    <property type="entry name" value="Flavin_MAO"/>
</dbReference>
<feature type="binding site" evidence="4">
    <location>
        <begin position="21"/>
        <end position="22"/>
    </location>
    <ligand>
        <name>FAD</name>
        <dbReference type="ChEBI" id="CHEBI:57692"/>
    </ligand>
</feature>
<dbReference type="AlphaFoldDB" id="A0A7I7KU61"/>
<accession>A0A7I7KU61</accession>
<feature type="binding site" evidence="4">
    <location>
        <position position="220"/>
    </location>
    <ligand>
        <name>FAD</name>
        <dbReference type="ChEBI" id="CHEBI:57692"/>
    </ligand>
</feature>
<dbReference type="Pfam" id="PF01593">
    <property type="entry name" value="Amino_oxidase"/>
    <property type="match status" value="1"/>
</dbReference>
<feature type="binding site" evidence="4">
    <location>
        <position position="324"/>
    </location>
    <ligand>
        <name>substrate</name>
    </ligand>
</feature>
<dbReference type="Gene3D" id="3.90.660.10">
    <property type="match status" value="1"/>
</dbReference>
<protein>
    <submittedName>
        <fullName evidence="6">Monoamine oxidase</fullName>
    </submittedName>
</protein>
<dbReference type="EMBL" id="AP022569">
    <property type="protein sequence ID" value="BBX45226.1"/>
    <property type="molecule type" value="Genomic_DNA"/>
</dbReference>
<sequence>MSGLCSARELVQLGKDVVILEARDRVGGRMLRKSVIDGGWIDLGGQWIGPTQANILSLAKSLGVKYFDSYDAGRTVISYRGALTTIDGPFPPDAAIPTVTTDGIDEAHRVWERFRSLAATVNVERPWLTTDSADFDAQTVTSWLATATNSDFARFCVSNWVLNQEGADPGATSMLFAIASYAAGPDEDEPEHSLFDGAAGQIPERIAEELGDRIVLGKPVTRITQQADGVTVAAGDQEYCAEFVIVAVPPHLAGAIDYYPPLPAPRMQFTQRAPMGSVIKYAAVYPTAWWRAKGLSGASISDGDVLLTADSSPPSGIPGILTGFVAGAAAVRLTYQSENARRHHVVSEIVTYFGEDARHPVEFIEMNWLGEKWTGGAYNAVLAPNTLTTYGPAMTEPVGRIHWAGTEMSAKWTGYFEGAVLAGYTAAHAVLGSP</sequence>
<evidence type="ECO:0000313" key="7">
    <source>
        <dbReference type="Proteomes" id="UP000465866"/>
    </source>
</evidence>
<organism evidence="6 7">
    <name type="scientific">Mycobacterium cookii</name>
    <dbReference type="NCBI Taxonomy" id="1775"/>
    <lineage>
        <taxon>Bacteria</taxon>
        <taxon>Bacillati</taxon>
        <taxon>Actinomycetota</taxon>
        <taxon>Actinomycetes</taxon>
        <taxon>Mycobacteriales</taxon>
        <taxon>Mycobacteriaceae</taxon>
        <taxon>Mycobacterium</taxon>
    </lineage>
</organism>
<dbReference type="KEGG" id="mcoo:MCOO_12410"/>
<gene>
    <name evidence="6" type="ORF">MCOO_12410</name>
</gene>
<feature type="domain" description="Amine oxidase" evidence="5">
    <location>
        <begin position="1"/>
        <end position="431"/>
    </location>
</feature>
<dbReference type="SUPFAM" id="SSF51905">
    <property type="entry name" value="FAD/NAD(P)-binding domain"/>
    <property type="match status" value="1"/>
</dbReference>
<keyword evidence="7" id="KW-1185">Reference proteome</keyword>
<dbReference type="PRINTS" id="PR00757">
    <property type="entry name" value="AMINEOXDASEF"/>
</dbReference>